<keyword evidence="2" id="KW-0288">FMN</keyword>
<accession>A0A3E0TQZ2</accession>
<protein>
    <submittedName>
        <fullName evidence="5">Uncharacterized protein</fullName>
    </submittedName>
</protein>
<dbReference type="GO" id="GO:0009231">
    <property type="term" value="P:riboflavin biosynthetic process"/>
    <property type="evidence" value="ECO:0007669"/>
    <property type="project" value="InterPro"/>
</dbReference>
<dbReference type="GO" id="GO:0008531">
    <property type="term" value="F:riboflavin kinase activity"/>
    <property type="evidence" value="ECO:0007669"/>
    <property type="project" value="InterPro"/>
</dbReference>
<evidence type="ECO:0000256" key="2">
    <source>
        <dbReference type="ARBA" id="ARBA00022643"/>
    </source>
</evidence>
<sequence length="150" mass="16683">MTMKITGRVIKGHQVASGKATNSPFSAGTIALQKPFFKKLGLDLSEMFNGTINLALEQPNQVSQAAQSVQFGKADYRFKDVKWTTDWPAEHFDFYACQITHQGKHYSAFIYQPKAETKVGHFQPNNVVELIAPFIAGLSYGDELELLING</sequence>
<dbReference type="GO" id="GO:0000166">
    <property type="term" value="F:nucleotide binding"/>
    <property type="evidence" value="ECO:0007669"/>
    <property type="project" value="UniProtKB-KW"/>
</dbReference>
<evidence type="ECO:0000256" key="4">
    <source>
        <dbReference type="ARBA" id="ARBA00022741"/>
    </source>
</evidence>
<reference evidence="5 6" key="1">
    <citation type="submission" date="2018-08" db="EMBL/GenBank/DDBJ databases">
        <title>Thalassotalea euphylliae genome.</title>
        <authorList>
            <person name="Summers S."/>
            <person name="Rice S.A."/>
            <person name="Freckelton M.L."/>
            <person name="Nedved B.T."/>
            <person name="Hadfield M.G."/>
        </authorList>
    </citation>
    <scope>NUCLEOTIDE SEQUENCE [LARGE SCALE GENOMIC DNA]</scope>
    <source>
        <strain evidence="5 6">H1</strain>
    </source>
</reference>
<dbReference type="EMBL" id="QUOU01000001">
    <property type="protein sequence ID" value="REL26969.1"/>
    <property type="molecule type" value="Genomic_DNA"/>
</dbReference>
<dbReference type="Proteomes" id="UP000256478">
    <property type="component" value="Unassembled WGS sequence"/>
</dbReference>
<evidence type="ECO:0000256" key="1">
    <source>
        <dbReference type="ARBA" id="ARBA00022630"/>
    </source>
</evidence>
<evidence type="ECO:0000256" key="3">
    <source>
        <dbReference type="ARBA" id="ARBA00022679"/>
    </source>
</evidence>
<evidence type="ECO:0000313" key="5">
    <source>
        <dbReference type="EMBL" id="REL26969.1"/>
    </source>
</evidence>
<organism evidence="5 6">
    <name type="scientific">Thalassotalea euphylliae</name>
    <dbReference type="NCBI Taxonomy" id="1655234"/>
    <lineage>
        <taxon>Bacteria</taxon>
        <taxon>Pseudomonadati</taxon>
        <taxon>Pseudomonadota</taxon>
        <taxon>Gammaproteobacteria</taxon>
        <taxon>Alteromonadales</taxon>
        <taxon>Colwelliaceae</taxon>
        <taxon>Thalassotalea</taxon>
    </lineage>
</organism>
<dbReference type="InterPro" id="IPR023465">
    <property type="entry name" value="Riboflavin_kinase_dom_sf"/>
</dbReference>
<dbReference type="RefSeq" id="WP_116008070.1">
    <property type="nucleotide sequence ID" value="NZ_QUOU01000001.1"/>
</dbReference>
<keyword evidence="1" id="KW-0285">Flavoprotein</keyword>
<name>A0A3E0TQZ2_9GAMM</name>
<evidence type="ECO:0000313" key="6">
    <source>
        <dbReference type="Proteomes" id="UP000256478"/>
    </source>
</evidence>
<dbReference type="OrthoDB" id="194883at2"/>
<keyword evidence="3" id="KW-0808">Transferase</keyword>
<keyword evidence="4" id="KW-0547">Nucleotide-binding</keyword>
<gene>
    <name evidence="5" type="ORF">DXX93_10550</name>
</gene>
<dbReference type="Gene3D" id="2.40.30.30">
    <property type="entry name" value="Riboflavin kinase-like"/>
    <property type="match status" value="1"/>
</dbReference>
<proteinExistence type="predicted"/>
<dbReference type="AlphaFoldDB" id="A0A3E0TQZ2"/>
<comment type="caution">
    <text evidence="5">The sequence shown here is derived from an EMBL/GenBank/DDBJ whole genome shotgun (WGS) entry which is preliminary data.</text>
</comment>